<dbReference type="PANTHER" id="PTHR48083:SF28">
    <property type="entry name" value="ACYL-COA DEHYDROGENASE FAMILY PROTEIN (AFU_ORTHOLOGUE AFUA_6G10880)-RELATED"/>
    <property type="match status" value="1"/>
</dbReference>
<dbReference type="GO" id="GO:0046872">
    <property type="term" value="F:metal ion binding"/>
    <property type="evidence" value="ECO:0007669"/>
    <property type="project" value="UniProtKB-KW"/>
</dbReference>
<evidence type="ECO:0000313" key="11">
    <source>
        <dbReference type="Proteomes" id="UP000215305"/>
    </source>
</evidence>
<sequence>MSKTFTRAEVAKHNTEDSLWCIIDHRVYDLTDFLDAHPGGSVVLAQVAGKDATTDFYNLHRQEVIEKYRDQLCIGTIEGETPEVISPEPGSLSTVPYAEPLWLRPEFKSPYYKESHRRLQQAMRVFTDRYVTPEAQEKERDGTYISQELIDKMAEENVLAMRLGPGKHLHGRKLLGGVVDGKEFDYLHDMIVAQEMVRSNARGFQDGNMAGMVISLTAVQQWLRNAPLREKVTEEVLSGRKKMCLAITEAFAGSDVAGLKTTATKTPDGKHYIVNGTKKWITNGMFADYFVTGCRTEKGFTVLLIPRGEGVETKQIKTSYSTAAATAFVQFENVKVPVENLLGEEHKGFIVIMSNFNHERFTMVCAVIRMCMTVTEECMKWCNQRIVFGKKLIEQPVMRQKYFLLSPWLASENDMLLTVGARLARMISLCESNQAWLESIAYQMCNMTYAQQAAHLGGPIGLLKSHATRSAQEIADHATNIFGGRGITQTGMGRVIEMFHRTYKFDAILGGTEEILADLGVRQAMKKFPKAML</sequence>
<evidence type="ECO:0000313" key="10">
    <source>
        <dbReference type="EMBL" id="RHZ58238.1"/>
    </source>
</evidence>
<dbReference type="InterPro" id="IPR018506">
    <property type="entry name" value="Cyt_B5_heme-BS"/>
</dbReference>
<evidence type="ECO:0000256" key="8">
    <source>
        <dbReference type="ARBA" id="ARBA00023004"/>
    </source>
</evidence>
<dbReference type="InterPro" id="IPR013786">
    <property type="entry name" value="AcylCoA_DH/ox_N"/>
</dbReference>
<dbReference type="InterPro" id="IPR009075">
    <property type="entry name" value="AcylCo_DH/oxidase_C"/>
</dbReference>
<comment type="caution">
    <text evidence="10">The sequence shown here is derived from an EMBL/GenBank/DDBJ whole genome shotgun (WGS) entry which is preliminary data.</text>
</comment>
<reference evidence="10" key="1">
    <citation type="submission" date="2018-08" db="EMBL/GenBank/DDBJ databases">
        <title>Draft genome sequence of azole-resistant Aspergillus thermomutatus (Neosartorya pseudofischeri) strain HMR AF 39, isolated from a human nasal aspirate.</title>
        <authorList>
            <person name="Parent-Michaud M."/>
            <person name="Dufresne P.J."/>
            <person name="Fournier E."/>
            <person name="Martineau C."/>
            <person name="Moreira S."/>
            <person name="Perkins V."/>
            <person name="De Repentigny L."/>
            <person name="Dufresne S.F."/>
        </authorList>
    </citation>
    <scope>NUCLEOTIDE SEQUENCE [LARGE SCALE GENOMIC DNA]</scope>
    <source>
        <strain evidence="10">HMR AF 39</strain>
    </source>
</reference>
<evidence type="ECO:0000256" key="5">
    <source>
        <dbReference type="ARBA" id="ARBA00022723"/>
    </source>
</evidence>
<comment type="cofactor">
    <cofactor evidence="1">
        <name>FAD</name>
        <dbReference type="ChEBI" id="CHEBI:57692"/>
    </cofactor>
</comment>
<feature type="domain" description="Cytochrome b5 heme-binding" evidence="9">
    <location>
        <begin position="2"/>
        <end position="78"/>
    </location>
</feature>
<evidence type="ECO:0000256" key="3">
    <source>
        <dbReference type="ARBA" id="ARBA00022617"/>
    </source>
</evidence>
<dbReference type="GO" id="GO:0033539">
    <property type="term" value="P:fatty acid beta-oxidation using acyl-CoA dehydrogenase"/>
    <property type="evidence" value="ECO:0007669"/>
    <property type="project" value="TreeGrafter"/>
</dbReference>
<keyword evidence="7" id="KW-0560">Oxidoreductase</keyword>
<dbReference type="InterPro" id="IPR001199">
    <property type="entry name" value="Cyt_B5-like_heme/steroid-bd"/>
</dbReference>
<dbReference type="AlphaFoldDB" id="A0A397H8F7"/>
<dbReference type="PROSITE" id="PS50255">
    <property type="entry name" value="CYTOCHROME_B5_2"/>
    <property type="match status" value="1"/>
</dbReference>
<dbReference type="PANTHER" id="PTHR48083">
    <property type="entry name" value="MEDIUM-CHAIN SPECIFIC ACYL-COA DEHYDROGENASE, MITOCHONDRIAL-RELATED"/>
    <property type="match status" value="1"/>
</dbReference>
<dbReference type="PROSITE" id="PS00072">
    <property type="entry name" value="ACYL_COA_DH_1"/>
    <property type="match status" value="1"/>
</dbReference>
<dbReference type="STRING" id="41047.A0A397H8F7"/>
<dbReference type="Pfam" id="PF02771">
    <property type="entry name" value="Acyl-CoA_dh_N"/>
    <property type="match status" value="1"/>
</dbReference>
<dbReference type="GeneID" id="38127862"/>
<dbReference type="Pfam" id="PF00173">
    <property type="entry name" value="Cyt-b5"/>
    <property type="match status" value="1"/>
</dbReference>
<dbReference type="Gene3D" id="1.20.140.10">
    <property type="entry name" value="Butyryl-CoA Dehydrogenase, subunit A, domain 3"/>
    <property type="match status" value="1"/>
</dbReference>
<dbReference type="Gene3D" id="3.10.120.10">
    <property type="entry name" value="Cytochrome b5-like heme/steroid binding domain"/>
    <property type="match status" value="1"/>
</dbReference>
<dbReference type="Gene3D" id="1.10.540.10">
    <property type="entry name" value="Acyl-CoA dehydrogenase/oxidase, N-terminal domain"/>
    <property type="match status" value="1"/>
</dbReference>
<dbReference type="InterPro" id="IPR006091">
    <property type="entry name" value="Acyl-CoA_Oxase/DH_mid-dom"/>
</dbReference>
<dbReference type="OrthoDB" id="2588832at2759"/>
<dbReference type="InterPro" id="IPR046373">
    <property type="entry name" value="Acyl-CoA_Oxase/DH_mid-dom_sf"/>
</dbReference>
<comment type="similarity">
    <text evidence="2">Belongs to the acyl-CoA dehydrogenase family.</text>
</comment>
<dbReference type="VEuPathDB" id="FungiDB:CDV56_105888"/>
<name>A0A397H8F7_ASPTH</name>
<keyword evidence="4" id="KW-0285">Flavoprotein</keyword>
<evidence type="ECO:0000256" key="6">
    <source>
        <dbReference type="ARBA" id="ARBA00022827"/>
    </source>
</evidence>
<dbReference type="InterPro" id="IPR036400">
    <property type="entry name" value="Cyt_B5-like_heme/steroid_sf"/>
</dbReference>
<dbReference type="GO" id="GO:0003995">
    <property type="term" value="F:acyl-CoA dehydrogenase activity"/>
    <property type="evidence" value="ECO:0007669"/>
    <property type="project" value="InterPro"/>
</dbReference>
<dbReference type="InterPro" id="IPR050741">
    <property type="entry name" value="Acyl-CoA_dehydrogenase"/>
</dbReference>
<keyword evidence="6" id="KW-0274">FAD</keyword>
<dbReference type="SUPFAM" id="SSF47203">
    <property type="entry name" value="Acyl-CoA dehydrogenase C-terminal domain-like"/>
    <property type="match status" value="1"/>
</dbReference>
<dbReference type="FunFam" id="3.10.120.10:FF:000007">
    <property type="entry name" value="Sulfite oxidase, mitochondrial"/>
    <property type="match status" value="1"/>
</dbReference>
<evidence type="ECO:0000256" key="4">
    <source>
        <dbReference type="ARBA" id="ARBA00022630"/>
    </source>
</evidence>
<dbReference type="SMART" id="SM01117">
    <property type="entry name" value="Cyt-b5"/>
    <property type="match status" value="1"/>
</dbReference>
<dbReference type="Pfam" id="PF00441">
    <property type="entry name" value="Acyl-CoA_dh_1"/>
    <property type="match status" value="2"/>
</dbReference>
<dbReference type="InterPro" id="IPR009100">
    <property type="entry name" value="AcylCoA_DH/oxidase_NM_dom_sf"/>
</dbReference>
<accession>A0A397H8F7</accession>
<dbReference type="Proteomes" id="UP000215305">
    <property type="component" value="Unassembled WGS sequence"/>
</dbReference>
<dbReference type="GO" id="GO:0005737">
    <property type="term" value="C:cytoplasm"/>
    <property type="evidence" value="ECO:0007669"/>
    <property type="project" value="TreeGrafter"/>
</dbReference>
<dbReference type="GO" id="GO:0050660">
    <property type="term" value="F:flavin adenine dinucleotide binding"/>
    <property type="evidence" value="ECO:0007669"/>
    <property type="project" value="InterPro"/>
</dbReference>
<keyword evidence="8" id="KW-0408">Iron</keyword>
<dbReference type="InterPro" id="IPR006089">
    <property type="entry name" value="Acyl-CoA_DH_CS"/>
</dbReference>
<proteinExistence type="inferred from homology"/>
<dbReference type="SUPFAM" id="SSF56645">
    <property type="entry name" value="Acyl-CoA dehydrogenase NM domain-like"/>
    <property type="match status" value="1"/>
</dbReference>
<dbReference type="Pfam" id="PF02770">
    <property type="entry name" value="Acyl-CoA_dh_M"/>
    <property type="match status" value="1"/>
</dbReference>
<dbReference type="InterPro" id="IPR037069">
    <property type="entry name" value="AcylCoA_DH/ox_N_sf"/>
</dbReference>
<dbReference type="GO" id="GO:0020037">
    <property type="term" value="F:heme binding"/>
    <property type="evidence" value="ECO:0007669"/>
    <property type="project" value="InterPro"/>
</dbReference>
<evidence type="ECO:0000256" key="2">
    <source>
        <dbReference type="ARBA" id="ARBA00009347"/>
    </source>
</evidence>
<dbReference type="EMBL" id="NKHU02000070">
    <property type="protein sequence ID" value="RHZ58238.1"/>
    <property type="molecule type" value="Genomic_DNA"/>
</dbReference>
<keyword evidence="5" id="KW-0479">Metal-binding</keyword>
<dbReference type="PROSITE" id="PS00191">
    <property type="entry name" value="CYTOCHROME_B5_1"/>
    <property type="match status" value="1"/>
</dbReference>
<protein>
    <recommendedName>
        <fullName evidence="9">Cytochrome b5 heme-binding domain-containing protein</fullName>
    </recommendedName>
</protein>
<keyword evidence="11" id="KW-1185">Reference proteome</keyword>
<dbReference type="SUPFAM" id="SSF55856">
    <property type="entry name" value="Cytochrome b5-like heme/steroid binding domain"/>
    <property type="match status" value="1"/>
</dbReference>
<evidence type="ECO:0000256" key="1">
    <source>
        <dbReference type="ARBA" id="ARBA00001974"/>
    </source>
</evidence>
<evidence type="ECO:0000259" key="9">
    <source>
        <dbReference type="PROSITE" id="PS50255"/>
    </source>
</evidence>
<gene>
    <name evidence="10" type="ORF">CDV56_105888</name>
</gene>
<dbReference type="InterPro" id="IPR036250">
    <property type="entry name" value="AcylCo_DH-like_C"/>
</dbReference>
<dbReference type="RefSeq" id="XP_026615368.1">
    <property type="nucleotide sequence ID" value="XM_026759507.1"/>
</dbReference>
<keyword evidence="3" id="KW-0349">Heme</keyword>
<organism evidence="10 11">
    <name type="scientific">Aspergillus thermomutatus</name>
    <name type="common">Neosartorya pseudofischeri</name>
    <dbReference type="NCBI Taxonomy" id="41047"/>
    <lineage>
        <taxon>Eukaryota</taxon>
        <taxon>Fungi</taxon>
        <taxon>Dikarya</taxon>
        <taxon>Ascomycota</taxon>
        <taxon>Pezizomycotina</taxon>
        <taxon>Eurotiomycetes</taxon>
        <taxon>Eurotiomycetidae</taxon>
        <taxon>Eurotiales</taxon>
        <taxon>Aspergillaceae</taxon>
        <taxon>Aspergillus</taxon>
        <taxon>Aspergillus subgen. Fumigati</taxon>
    </lineage>
</organism>
<dbReference type="Gene3D" id="2.40.110.10">
    <property type="entry name" value="Butyryl-CoA Dehydrogenase, subunit A, domain 2"/>
    <property type="match status" value="1"/>
</dbReference>
<evidence type="ECO:0000256" key="7">
    <source>
        <dbReference type="ARBA" id="ARBA00023002"/>
    </source>
</evidence>